<sequence>MVKLAAKCIVAACKNTDALESLLQILKMVSIMPKCLNIFVDHSMCDSFRKVIPAVGKECLGPDVSYGSDGAHFQKKLHIGKAELSFFPMLVYRQHMPRPEMDNRSGTAGEDSTCFQKPVIVWNFSSLTQQARNRLLRC</sequence>
<organism evidence="1 2">
    <name type="scientific">Sphaerodactylus townsendi</name>
    <dbReference type="NCBI Taxonomy" id="933632"/>
    <lineage>
        <taxon>Eukaryota</taxon>
        <taxon>Metazoa</taxon>
        <taxon>Chordata</taxon>
        <taxon>Craniata</taxon>
        <taxon>Vertebrata</taxon>
        <taxon>Euteleostomi</taxon>
        <taxon>Lepidosauria</taxon>
        <taxon>Squamata</taxon>
        <taxon>Bifurcata</taxon>
        <taxon>Gekkota</taxon>
        <taxon>Sphaerodactylidae</taxon>
        <taxon>Sphaerodactylus</taxon>
    </lineage>
</organism>
<proteinExistence type="predicted"/>
<reference evidence="1" key="1">
    <citation type="submission" date="2021-08" db="EMBL/GenBank/DDBJ databases">
        <title>The first chromosome-level gecko genome reveals the dynamic sex chromosomes of Neotropical dwarf geckos (Sphaerodactylidae: Sphaerodactylus).</title>
        <authorList>
            <person name="Pinto B.J."/>
            <person name="Keating S.E."/>
            <person name="Gamble T."/>
        </authorList>
    </citation>
    <scope>NUCLEOTIDE SEQUENCE</scope>
    <source>
        <strain evidence="1">TG3544</strain>
    </source>
</reference>
<gene>
    <name evidence="1" type="ORF">K3G42_014518</name>
</gene>
<dbReference type="EMBL" id="CM037619">
    <property type="protein sequence ID" value="KAH8006852.1"/>
    <property type="molecule type" value="Genomic_DNA"/>
</dbReference>
<evidence type="ECO:0000313" key="1">
    <source>
        <dbReference type="EMBL" id="KAH8006852.1"/>
    </source>
</evidence>
<protein>
    <submittedName>
        <fullName evidence="1">Uncharacterized protein</fullName>
    </submittedName>
</protein>
<name>A0ACB8FNH4_9SAUR</name>
<evidence type="ECO:0000313" key="2">
    <source>
        <dbReference type="Proteomes" id="UP000827872"/>
    </source>
</evidence>
<keyword evidence="2" id="KW-1185">Reference proteome</keyword>
<accession>A0ACB8FNH4</accession>
<dbReference type="Proteomes" id="UP000827872">
    <property type="component" value="Linkage Group LG06"/>
</dbReference>
<comment type="caution">
    <text evidence="1">The sequence shown here is derived from an EMBL/GenBank/DDBJ whole genome shotgun (WGS) entry which is preliminary data.</text>
</comment>